<comment type="caution">
    <text evidence="1">The sequence shown here is derived from an EMBL/GenBank/DDBJ whole genome shotgun (WGS) entry which is preliminary data.</text>
</comment>
<proteinExistence type="predicted"/>
<accession>A0A8S1RET3</accession>
<dbReference type="OrthoDB" id="1930084at2759"/>
<reference evidence="1" key="1">
    <citation type="submission" date="2021-01" db="EMBL/GenBank/DDBJ databases">
        <authorList>
            <consortium name="Genoscope - CEA"/>
            <person name="William W."/>
        </authorList>
    </citation>
    <scope>NUCLEOTIDE SEQUENCE</scope>
</reference>
<evidence type="ECO:0000313" key="2">
    <source>
        <dbReference type="Proteomes" id="UP000692954"/>
    </source>
</evidence>
<gene>
    <name evidence="1" type="ORF">PSON_ATCC_30995.1.T1650110</name>
</gene>
<dbReference type="PANTHER" id="PTHR45619">
    <property type="entry name" value="SERINE/THREONINE-PROTEIN PHOSPHATASE PP2A-RELATED"/>
    <property type="match status" value="1"/>
</dbReference>
<dbReference type="GO" id="GO:0004722">
    <property type="term" value="F:protein serine/threonine phosphatase activity"/>
    <property type="evidence" value="ECO:0007669"/>
    <property type="project" value="InterPro"/>
</dbReference>
<evidence type="ECO:0000313" key="1">
    <source>
        <dbReference type="EMBL" id="CAD8126217.1"/>
    </source>
</evidence>
<dbReference type="AlphaFoldDB" id="A0A8S1RET3"/>
<organism evidence="1 2">
    <name type="scientific">Paramecium sonneborni</name>
    <dbReference type="NCBI Taxonomy" id="65129"/>
    <lineage>
        <taxon>Eukaryota</taxon>
        <taxon>Sar</taxon>
        <taxon>Alveolata</taxon>
        <taxon>Ciliophora</taxon>
        <taxon>Intramacronucleata</taxon>
        <taxon>Oligohymenophorea</taxon>
        <taxon>Peniculida</taxon>
        <taxon>Parameciidae</taxon>
        <taxon>Paramecium</taxon>
    </lineage>
</organism>
<name>A0A8S1RET3_9CILI</name>
<protein>
    <submittedName>
        <fullName evidence="1">Uncharacterized protein</fullName>
    </submittedName>
</protein>
<dbReference type="EMBL" id="CAJJDN010000165">
    <property type="protein sequence ID" value="CAD8126217.1"/>
    <property type="molecule type" value="Genomic_DNA"/>
</dbReference>
<dbReference type="InterPro" id="IPR047129">
    <property type="entry name" value="PPA2-like"/>
</dbReference>
<keyword evidence="2" id="KW-1185">Reference proteome</keyword>
<dbReference type="Proteomes" id="UP000692954">
    <property type="component" value="Unassembled WGS sequence"/>
</dbReference>
<sequence length="69" mass="8291">MDFIIECQRKYGSANVWRYCTDVFDYLIISAVIQNRVFWLEDYLQIVSKSMMQQHLKGKIIRQKARSIT</sequence>